<evidence type="ECO:0000313" key="1">
    <source>
        <dbReference type="EMBL" id="EMN17989.1"/>
    </source>
</evidence>
<comment type="caution">
    <text evidence="1">The sequence shown here is derived from an EMBL/GenBank/DDBJ whole genome shotgun (WGS) entry which is preliminary data.</text>
</comment>
<dbReference type="Proteomes" id="UP000012166">
    <property type="component" value="Unassembled WGS sequence"/>
</dbReference>
<organism evidence="1 2">
    <name type="scientific">Leptospira borgpetersenii str. Brem 328</name>
    <dbReference type="NCBI Taxonomy" id="1049780"/>
    <lineage>
        <taxon>Bacteria</taxon>
        <taxon>Pseudomonadati</taxon>
        <taxon>Spirochaetota</taxon>
        <taxon>Spirochaetia</taxon>
        <taxon>Leptospirales</taxon>
        <taxon>Leptospiraceae</taxon>
        <taxon>Leptospira</taxon>
    </lineage>
</organism>
<gene>
    <name evidence="1" type="ORF">LEP1GSC056_0484</name>
</gene>
<protein>
    <submittedName>
        <fullName evidence="1">Uncharacterized protein</fullName>
    </submittedName>
</protein>
<proteinExistence type="predicted"/>
<accession>A0ABC9SJI1</accession>
<dbReference type="AlphaFoldDB" id="A0ABC9SJI1"/>
<name>A0ABC9SJI1_LEPBO</name>
<dbReference type="EMBL" id="AHMS02000021">
    <property type="protein sequence ID" value="EMN17989.1"/>
    <property type="molecule type" value="Genomic_DNA"/>
</dbReference>
<sequence>MRRKTRVDINPPTTRVIFTRLIILITETLTVKEALLIRDKERQHRIESVRREKWKRWSDSIT</sequence>
<reference evidence="1 2" key="1">
    <citation type="submission" date="2013-01" db="EMBL/GenBank/DDBJ databases">
        <authorList>
            <person name="Harkins D.M."/>
            <person name="Durkin A.S."/>
            <person name="Brinkac L.M."/>
            <person name="Haft D.H."/>
            <person name="Selengut J.D."/>
            <person name="Sanka R."/>
            <person name="DePew J."/>
            <person name="Purushe J."/>
            <person name="Hartskeerl R.A."/>
            <person name="Ahmed A."/>
            <person name="van der Linden H."/>
            <person name="Goris M.G.A."/>
            <person name="Vinetz J.M."/>
            <person name="Sutton G.G."/>
            <person name="Nierman W.C."/>
            <person name="Fouts D.E."/>
        </authorList>
    </citation>
    <scope>NUCLEOTIDE SEQUENCE [LARGE SCALE GENOMIC DNA]</scope>
    <source>
        <strain evidence="1 2">Brem 328</strain>
    </source>
</reference>
<evidence type="ECO:0000313" key="2">
    <source>
        <dbReference type="Proteomes" id="UP000012166"/>
    </source>
</evidence>